<evidence type="ECO:0000256" key="3">
    <source>
        <dbReference type="SAM" id="Phobius"/>
    </source>
</evidence>
<dbReference type="Proteomes" id="UP000078454">
    <property type="component" value="Unassembled WGS sequence"/>
</dbReference>
<sequence>MADIEVGDLVARISFDDTGLNSSMAAINRQIRLVQSEFDRASSSLQNYGSAEERLQARSTSLTQQMSLQQQRINLLNQQFQESAREKGLDAAATQQLAIQLNQAQTSYNRLENQLQRVNTELAAQSTQVEETGQSFKRAEIDVAAFGKAAAAGIAAAGLAFAGVVAKAVSFSDDLTKALNKAKSATGNFEAENYELKEVMVDLFNQGFGEDFADIGKAITTVGQVTGATGVELERMTKSAFLLSDVFEYDINESTRTAKTLMTNFGISANQAFTLIAQGAQNGADKNGDLLDTLNEYAPQFKALGFSANQFTDVLIAGAENGTFSIDKVGDAVKEFNIRAKDGSKTTADGFKSLGYDADKMAQTFAAGGEKSVAAFNALITKLSELKDPVEQNRIAIELFGTQFEDIGLSATVNLGNVESVANQTADTLQQINNTKYDSVGEAIQGIGRNLQTGILLPLADKVLPKLQEFTDYIKVHMPEIQANISAALDVGIKLFDKLTVAVKFLIDSMDILLPVIAGVTAAIVAQTVIDGLVKLYKAWQVATTAQTTAQWLLNLALNANPLGLVALAIGAVVTAGVLLYKNWDTVTEKLGQLWDYMKDIGGKIKTFFGEVFGGLATGFKGYVNTWITSLNALIRGLNKLKFDFPDWVPGLGGKSFGINIPTIPMLANGGNIAEAGMALVGEAGPELLKLPKGAQVQPLIGPNAVSSQPQTMVANVYLNSKQIATAVAGPLNDLTRTQRRGMGVS</sequence>
<dbReference type="EMBL" id="LYPB01000049">
    <property type="protein sequence ID" value="OAS21133.1"/>
    <property type="molecule type" value="Genomic_DNA"/>
</dbReference>
<dbReference type="OrthoDB" id="90760at2"/>
<evidence type="ECO:0000313" key="5">
    <source>
        <dbReference type="EMBL" id="OAS21133.1"/>
    </source>
</evidence>
<accession>A0A198AJM5</accession>
<protein>
    <recommendedName>
        <fullName evidence="4">Phage tail tape measure protein domain-containing protein</fullName>
    </recommendedName>
</protein>
<evidence type="ECO:0000256" key="1">
    <source>
        <dbReference type="ARBA" id="ARBA00022612"/>
    </source>
</evidence>
<reference evidence="5 6" key="1">
    <citation type="submission" date="2016-05" db="EMBL/GenBank/DDBJ databases">
        <title>Paenibacillus sp. 1ZS3-15 nov., isolated from the rhizosphere soil.</title>
        <authorList>
            <person name="Zhang X.X."/>
            <person name="Zhang J."/>
        </authorList>
    </citation>
    <scope>NUCLEOTIDE SEQUENCE [LARGE SCALE GENOMIC DNA]</scope>
    <source>
        <strain evidence="5 6">1ZS3-15</strain>
    </source>
</reference>
<evidence type="ECO:0000256" key="2">
    <source>
        <dbReference type="SAM" id="Coils"/>
    </source>
</evidence>
<evidence type="ECO:0000259" key="4">
    <source>
        <dbReference type="Pfam" id="PF10145"/>
    </source>
</evidence>
<keyword evidence="3" id="KW-1133">Transmembrane helix</keyword>
<proteinExistence type="predicted"/>
<dbReference type="STRING" id="1850517.A8708_30040"/>
<keyword evidence="3" id="KW-0472">Membrane</keyword>
<organism evidence="5 6">
    <name type="scientific">Paenibacillus oryzisoli</name>
    <dbReference type="NCBI Taxonomy" id="1850517"/>
    <lineage>
        <taxon>Bacteria</taxon>
        <taxon>Bacillati</taxon>
        <taxon>Bacillota</taxon>
        <taxon>Bacilli</taxon>
        <taxon>Bacillales</taxon>
        <taxon>Paenibacillaceae</taxon>
        <taxon>Paenibacillus</taxon>
    </lineage>
</organism>
<dbReference type="InterPro" id="IPR010090">
    <property type="entry name" value="Phage_tape_meas"/>
</dbReference>
<gene>
    <name evidence="5" type="ORF">A8708_30040</name>
</gene>
<keyword evidence="6" id="KW-1185">Reference proteome</keyword>
<feature type="domain" description="Phage tail tape measure protein" evidence="4">
    <location>
        <begin position="207"/>
        <end position="401"/>
    </location>
</feature>
<dbReference type="RefSeq" id="WP_068662710.1">
    <property type="nucleotide sequence ID" value="NZ_LYPB01000049.1"/>
</dbReference>
<dbReference type="PANTHER" id="PTHR37813:SF1">
    <property type="entry name" value="FELS-2 PROPHAGE PROTEIN"/>
    <property type="match status" value="1"/>
</dbReference>
<keyword evidence="2" id="KW-0175">Coiled coil</keyword>
<dbReference type="Pfam" id="PF10145">
    <property type="entry name" value="PhageMin_Tail"/>
    <property type="match status" value="1"/>
</dbReference>
<feature type="coiled-coil region" evidence="2">
    <location>
        <begin position="94"/>
        <end position="128"/>
    </location>
</feature>
<comment type="caution">
    <text evidence="5">The sequence shown here is derived from an EMBL/GenBank/DDBJ whole genome shotgun (WGS) entry which is preliminary data.</text>
</comment>
<name>A0A198AJM5_9BACL</name>
<feature type="transmembrane region" description="Helical" evidence="3">
    <location>
        <begin position="562"/>
        <end position="581"/>
    </location>
</feature>
<evidence type="ECO:0000313" key="6">
    <source>
        <dbReference type="Proteomes" id="UP000078454"/>
    </source>
</evidence>
<keyword evidence="3" id="KW-0812">Transmembrane</keyword>
<dbReference type="AlphaFoldDB" id="A0A198AJM5"/>
<dbReference type="PANTHER" id="PTHR37813">
    <property type="entry name" value="FELS-2 PROPHAGE PROTEIN"/>
    <property type="match status" value="1"/>
</dbReference>
<keyword evidence="1" id="KW-1188">Viral release from host cell</keyword>
<feature type="transmembrane region" description="Helical" evidence="3">
    <location>
        <begin position="512"/>
        <end position="530"/>
    </location>
</feature>